<keyword evidence="22" id="KW-0968">Cytoplasmic vesicle</keyword>
<evidence type="ECO:0000256" key="23">
    <source>
        <dbReference type="ARBA" id="ARBA00037847"/>
    </source>
</evidence>
<keyword evidence="14" id="KW-0560">Oxidoreductase</keyword>
<comment type="catalytic activity">
    <reaction evidence="24">
        <text>a [peptide]-C-terminal glycine + 2 L-ascorbate + O2 = a [peptide]-C-terminal (2S)-2-hydroxyglycine + 2 monodehydro-L-ascorbate radical + H2O</text>
        <dbReference type="Rhea" id="RHEA:21452"/>
        <dbReference type="Rhea" id="RHEA-COMP:13486"/>
        <dbReference type="Rhea" id="RHEA-COMP:15321"/>
        <dbReference type="ChEBI" id="CHEBI:15377"/>
        <dbReference type="ChEBI" id="CHEBI:15379"/>
        <dbReference type="ChEBI" id="CHEBI:38290"/>
        <dbReference type="ChEBI" id="CHEBI:59513"/>
        <dbReference type="ChEBI" id="CHEBI:137000"/>
        <dbReference type="ChEBI" id="CHEBI:142768"/>
        <dbReference type="EC" id="1.14.17.3"/>
    </reaction>
</comment>
<keyword evidence="8 28" id="KW-0812">Transmembrane</keyword>
<keyword evidence="12" id="KW-0862">Zinc</keyword>
<dbReference type="Pfam" id="PF01436">
    <property type="entry name" value="NHL"/>
    <property type="match status" value="2"/>
</dbReference>
<dbReference type="CDD" id="cd14958">
    <property type="entry name" value="NHL_PAL_like"/>
    <property type="match status" value="1"/>
</dbReference>
<dbReference type="Pfam" id="PF03712">
    <property type="entry name" value="Cu2_monoox_C"/>
    <property type="match status" value="1"/>
</dbReference>
<dbReference type="InterPro" id="IPR014783">
    <property type="entry name" value="Cu2_ascorb_mOase_CS-2"/>
</dbReference>
<feature type="repeat" description="NHL" evidence="27">
    <location>
        <begin position="472"/>
        <end position="512"/>
    </location>
</feature>
<dbReference type="GO" id="GO:0004598">
    <property type="term" value="F:peptidylamidoglycolate lyase activity"/>
    <property type="evidence" value="ECO:0007669"/>
    <property type="project" value="UniProtKB-EC"/>
</dbReference>
<dbReference type="PROSITE" id="PS00085">
    <property type="entry name" value="CU2_MONOOXYGENASE_2"/>
    <property type="match status" value="1"/>
</dbReference>
<dbReference type="WormBase" id="SRAE_2000206500">
    <property type="protein sequence ID" value="SRP10406"/>
    <property type="gene ID" value="WBGene00262272"/>
</dbReference>
<keyword evidence="25" id="KW-0106">Calcium</keyword>
<evidence type="ECO:0000256" key="24">
    <source>
        <dbReference type="ARBA" id="ARBA00048431"/>
    </source>
</evidence>
<dbReference type="GO" id="GO:0005507">
    <property type="term" value="F:copper ion binding"/>
    <property type="evidence" value="ECO:0007669"/>
    <property type="project" value="InterPro"/>
</dbReference>
<evidence type="ECO:0000256" key="15">
    <source>
        <dbReference type="ARBA" id="ARBA00023008"/>
    </source>
</evidence>
<evidence type="ECO:0000259" key="29">
    <source>
        <dbReference type="Pfam" id="PF01082"/>
    </source>
</evidence>
<dbReference type="GO" id="GO:0031410">
    <property type="term" value="C:cytoplasmic vesicle"/>
    <property type="evidence" value="ECO:0007669"/>
    <property type="project" value="UniProtKB-SubCell"/>
</dbReference>
<comment type="catalytic activity">
    <reaction evidence="1">
        <text>a [peptide]-C-terminal (2S)-2-hydroxyglycine = a [peptide]-C-terminal amide + glyoxylate</text>
        <dbReference type="Rhea" id="RHEA:20924"/>
        <dbReference type="Rhea" id="RHEA-COMP:13485"/>
        <dbReference type="Rhea" id="RHEA-COMP:15321"/>
        <dbReference type="ChEBI" id="CHEBI:36655"/>
        <dbReference type="ChEBI" id="CHEBI:137001"/>
        <dbReference type="ChEBI" id="CHEBI:142768"/>
        <dbReference type="EC" id="4.3.2.5"/>
    </reaction>
</comment>
<feature type="binding site" evidence="25">
    <location>
        <position position="211"/>
    </location>
    <ligand>
        <name>Cu(2+)</name>
        <dbReference type="ChEBI" id="CHEBI:29036"/>
        <label>1</label>
        <note>catalytic</note>
    </ligand>
</feature>
<evidence type="ECO:0000256" key="16">
    <source>
        <dbReference type="ARBA" id="ARBA00023033"/>
    </source>
</evidence>
<feature type="domain" description="Copper type II ascorbate-dependent monooxygenase N-terminal" evidence="29">
    <location>
        <begin position="45"/>
        <end position="147"/>
    </location>
</feature>
<dbReference type="GeneID" id="36379766"/>
<evidence type="ECO:0000259" key="30">
    <source>
        <dbReference type="Pfam" id="PF03712"/>
    </source>
</evidence>
<comment type="similarity">
    <text evidence="6">In the N-terminal section; belongs to the copper type II ascorbate-dependent monooxygenase family.</text>
</comment>
<dbReference type="PANTHER" id="PTHR10680">
    <property type="entry name" value="PEPTIDYL-GLYCINE ALPHA-AMIDATING MONOOXYGENASE"/>
    <property type="match status" value="1"/>
</dbReference>
<organism evidence="31">
    <name type="scientific">Strongyloides ratti</name>
    <name type="common">Parasitic roundworm</name>
    <dbReference type="NCBI Taxonomy" id="34506"/>
    <lineage>
        <taxon>Eukaryota</taxon>
        <taxon>Metazoa</taxon>
        <taxon>Ecdysozoa</taxon>
        <taxon>Nematoda</taxon>
        <taxon>Chromadorea</taxon>
        <taxon>Rhabditida</taxon>
        <taxon>Tylenchina</taxon>
        <taxon>Panagrolaimomorpha</taxon>
        <taxon>Strongyloidoidea</taxon>
        <taxon>Strongyloididae</taxon>
        <taxon>Strongyloides</taxon>
    </lineage>
</organism>
<evidence type="ECO:0000256" key="12">
    <source>
        <dbReference type="ARBA" id="ARBA00022833"/>
    </source>
</evidence>
<keyword evidence="32" id="KW-1185">Reference proteome</keyword>
<sequence length="757" mass="85480">MNRYRNKLHISIFIFYLTISLIYGNAVKKVINEVVEFPLQIQGYSPEQSDDYVAVAVKAPSGYINKFVPLSRAERVHHMILFGCASLPGSSFFWRGFSTCGFGKNAIIYAWARNAPSFDLPKDVAFAAGEISNGINYFVLQIHYADPFQGNVKDYSGLMIHLTQKAPQYLANVFLFAGANPLPPRLSQYQQNMSCTYTGKTPLHPFAFRVHTHQMGRVVSGYYKHNKKWIEIGRRNPQWPQLFQKIDKDLEINTGDLLAASCRFDTANQDTPTNMGHMGKDEMCNFYMMFYRDIDEQDPFPFGAGCSSQERYNEMLSEYPKEGLQLLPKNEMLEAIAAQSKIRFGVIEREKVSTIDQYELGQISGLAFDNNGNLAVFHRGSRQWNQYSFGYDNTMKDKRPISEPTILILSTNGNEFNLIHALGKNMFYMPHGIFIDESNYIYVTDVGTHQVHKMKINNGKLEIIFSIGEKFVPGSDKEHFCKPSAVAVSKYDGSIYITDGYCNNRVMKFSKNGKFIKQFGMEGKNSEEAYADLGTFNLPHDISIDDKNNKIYVTDRENGRVQVFTPDGEPLYDIKDGNLFNNVYSAHYCPDHGLILIPGVQSGESTSINAYVVPTNSTMIQYGFGPMNDVFKRTHIIRAQGDYVYVGEIAGSRGKLWKFEIESDHLLKTTTLSSEGTTESLSTETSSIKEIPPKSSGGILIFALVSIAILIAGFFGYKTLKVRERDSTTGMNFFDRQSFQPLKTTDDMSDSDDEIGE</sequence>
<dbReference type="SUPFAM" id="SSF49742">
    <property type="entry name" value="PHM/PNGase F"/>
    <property type="match status" value="2"/>
</dbReference>
<feature type="binding site" evidence="25">
    <location>
        <position position="213"/>
    </location>
    <ligand>
        <name>Cu(2+)</name>
        <dbReference type="ChEBI" id="CHEBI:29036"/>
        <label>1</label>
        <note>catalytic</note>
    </ligand>
</feature>
<keyword evidence="18 26" id="KW-1015">Disulfide bond</keyword>
<evidence type="ECO:0000256" key="10">
    <source>
        <dbReference type="ARBA" id="ARBA00022729"/>
    </source>
</evidence>
<keyword evidence="10" id="KW-0732">Signal</keyword>
<dbReference type="InterPro" id="IPR000720">
    <property type="entry name" value="PHM/PAL"/>
</dbReference>
<dbReference type="Pfam" id="PF01082">
    <property type="entry name" value="Cu2_monooxygen"/>
    <property type="match status" value="1"/>
</dbReference>
<keyword evidence="16 31" id="KW-0503">Monooxygenase</keyword>
<dbReference type="EMBL" id="LN609529">
    <property type="protein sequence ID" value="CEF67401.1"/>
    <property type="molecule type" value="Genomic_DNA"/>
</dbReference>
<feature type="binding site" evidence="25">
    <location>
        <position position="283"/>
    </location>
    <ligand>
        <name>Cu(2+)</name>
        <dbReference type="ChEBI" id="CHEBI:29036"/>
        <label>1</label>
        <note>catalytic</note>
    </ligand>
</feature>
<feature type="disulfide bond" evidence="26">
    <location>
        <begin position="262"/>
        <end position="284"/>
    </location>
</feature>
<keyword evidence="7" id="KW-0964">Secreted</keyword>
<dbReference type="InterPro" id="IPR036939">
    <property type="entry name" value="Cu2_ascorb_mOase_N_sf"/>
</dbReference>
<evidence type="ECO:0000313" key="31">
    <source>
        <dbReference type="EMBL" id="CEF67401.1"/>
    </source>
</evidence>
<dbReference type="WBParaSite" id="SRAE_2000206500.1">
    <property type="protein sequence ID" value="SRAE_2000206500.1"/>
    <property type="gene ID" value="WBGene00262272"/>
</dbReference>
<evidence type="ECO:0000256" key="8">
    <source>
        <dbReference type="ARBA" id="ARBA00022692"/>
    </source>
</evidence>
<feature type="binding site" evidence="25">
    <location>
        <position position="700"/>
    </location>
    <ligand>
        <name>Ca(2+)</name>
        <dbReference type="ChEBI" id="CHEBI:29108"/>
        <note>structural</note>
    </ligand>
</feature>
<keyword evidence="13 28" id="KW-1133">Transmembrane helix</keyword>
<evidence type="ECO:0000256" key="1">
    <source>
        <dbReference type="ARBA" id="ARBA00000686"/>
    </source>
</evidence>
<keyword evidence="15 25" id="KW-0186">Copper</keyword>
<dbReference type="InterPro" id="IPR001258">
    <property type="entry name" value="NHL_repeat"/>
</dbReference>
<dbReference type="InterPro" id="IPR011042">
    <property type="entry name" value="6-blade_b-propeller_TolB-like"/>
</dbReference>
<dbReference type="Gene3D" id="2.60.120.310">
    <property type="entry name" value="Copper type II, ascorbate-dependent monooxygenase, N-terminal domain"/>
    <property type="match status" value="1"/>
</dbReference>
<evidence type="ECO:0000256" key="21">
    <source>
        <dbReference type="ARBA" id="ARBA00023268"/>
    </source>
</evidence>
<reference evidence="33" key="2">
    <citation type="submission" date="2020-12" db="UniProtKB">
        <authorList>
            <consortium name="WormBaseParasite"/>
        </authorList>
    </citation>
    <scope>IDENTIFICATION</scope>
</reference>
<dbReference type="GO" id="GO:0012505">
    <property type="term" value="C:endomembrane system"/>
    <property type="evidence" value="ECO:0007669"/>
    <property type="project" value="UniProtKB-SubCell"/>
</dbReference>
<comment type="cofactor">
    <cofactor evidence="25">
        <name>Cu(2+)</name>
        <dbReference type="ChEBI" id="CHEBI:29036"/>
    </cofactor>
    <text evidence="25">Binds 2 Cu(2+) ions per subunit.</text>
</comment>
<evidence type="ECO:0000313" key="33">
    <source>
        <dbReference type="WBParaSite" id="SRAE_2000206500.1"/>
    </source>
</evidence>
<dbReference type="PANTHER" id="PTHR10680:SF14">
    <property type="entry name" value="PEPTIDYL-GLYCINE ALPHA-AMIDATING MONOOXYGENASE"/>
    <property type="match status" value="1"/>
</dbReference>
<accession>A0A090LC73</accession>
<comment type="cofactor">
    <cofactor evidence="2">
        <name>Zn(2+)</name>
        <dbReference type="ChEBI" id="CHEBI:29105"/>
    </cofactor>
</comment>
<evidence type="ECO:0000313" key="32">
    <source>
        <dbReference type="Proteomes" id="UP000035682"/>
    </source>
</evidence>
<evidence type="ECO:0000256" key="20">
    <source>
        <dbReference type="ARBA" id="ARBA00023239"/>
    </source>
</evidence>
<keyword evidence="19" id="KW-0325">Glycoprotein</keyword>
<evidence type="ECO:0000256" key="25">
    <source>
        <dbReference type="PIRSR" id="PIRSR600720-2"/>
    </source>
</evidence>
<evidence type="ECO:0000256" key="4">
    <source>
        <dbReference type="ARBA" id="ARBA00004613"/>
    </source>
</evidence>
<dbReference type="STRING" id="34506.A0A090LC73"/>
<keyword evidence="9 25" id="KW-0479">Metal-binding</keyword>
<dbReference type="InterPro" id="IPR000323">
    <property type="entry name" value="Cu2_ascorb_mOase_N"/>
</dbReference>
<dbReference type="Gene3D" id="2.60.120.230">
    <property type="match status" value="1"/>
</dbReference>
<dbReference type="InterPro" id="IPR024548">
    <property type="entry name" value="Cu2_monoox_C"/>
</dbReference>
<feature type="binding site" evidence="25">
    <location>
        <position position="77"/>
    </location>
    <ligand>
        <name>Cu(2+)</name>
        <dbReference type="ChEBI" id="CHEBI:29036"/>
        <label>1</label>
        <note>catalytic</note>
    </ligand>
</feature>
<name>A0A090LC73_STRRB</name>
<evidence type="ECO:0000256" key="7">
    <source>
        <dbReference type="ARBA" id="ARBA00022525"/>
    </source>
</evidence>
<dbReference type="GO" id="GO:0005576">
    <property type="term" value="C:extracellular region"/>
    <property type="evidence" value="ECO:0007669"/>
    <property type="project" value="UniProtKB-SubCell"/>
</dbReference>
<evidence type="ECO:0000256" key="13">
    <source>
        <dbReference type="ARBA" id="ARBA00022989"/>
    </source>
</evidence>
<dbReference type="Gene3D" id="2.120.10.30">
    <property type="entry name" value="TolB, C-terminal domain"/>
    <property type="match status" value="1"/>
</dbReference>
<evidence type="ECO:0000256" key="6">
    <source>
        <dbReference type="ARBA" id="ARBA00010263"/>
    </source>
</evidence>
<evidence type="ECO:0000313" key="34">
    <source>
        <dbReference type="WormBase" id="SRAE_2000206500"/>
    </source>
</evidence>
<comment type="similarity">
    <text evidence="5">In the C-terminal section; belongs to the peptidyl-alpha-hydroxyglycine alpha-amidating lyase family.</text>
</comment>
<dbReference type="GO" id="GO:0004504">
    <property type="term" value="F:peptidylglycine monooxygenase activity"/>
    <property type="evidence" value="ECO:0007669"/>
    <property type="project" value="UniProtKB-EC"/>
</dbReference>
<dbReference type="eggNOG" id="KOG3567">
    <property type="taxonomic scope" value="Eukaryota"/>
</dbReference>
<feature type="binding site" evidence="25">
    <location>
        <position position="78"/>
    </location>
    <ligand>
        <name>Cu(2+)</name>
        <dbReference type="ChEBI" id="CHEBI:29036"/>
        <label>1</label>
        <note>catalytic</note>
    </ligand>
</feature>
<dbReference type="FunFam" id="2.120.10.30:FF:000083">
    <property type="entry name" value="Peptidyl-glycine alpha-amidating monooxygenase B"/>
    <property type="match status" value="1"/>
</dbReference>
<dbReference type="RefSeq" id="XP_024506601.1">
    <property type="nucleotide sequence ID" value="XM_024653090.1"/>
</dbReference>
<feature type="transmembrane region" description="Helical" evidence="28">
    <location>
        <begin position="697"/>
        <end position="717"/>
    </location>
</feature>
<keyword evidence="21" id="KW-0511">Multifunctional enzyme</keyword>
<evidence type="ECO:0000256" key="14">
    <source>
        <dbReference type="ARBA" id="ARBA00023002"/>
    </source>
</evidence>
<keyword evidence="17 28" id="KW-0472">Membrane</keyword>
<evidence type="ECO:0000256" key="26">
    <source>
        <dbReference type="PIRSR" id="PIRSR600720-3"/>
    </source>
</evidence>
<evidence type="ECO:0000256" key="19">
    <source>
        <dbReference type="ARBA" id="ARBA00023180"/>
    </source>
</evidence>
<keyword evidence="20" id="KW-0456">Lyase</keyword>
<dbReference type="PROSITE" id="PS51125">
    <property type="entry name" value="NHL"/>
    <property type="match status" value="2"/>
</dbReference>
<gene>
    <name evidence="31 33 34" type="ORF">SRAE_2000206500</name>
</gene>
<dbReference type="InterPro" id="IPR014784">
    <property type="entry name" value="Cu2_ascorb_mOase-like_C"/>
</dbReference>
<dbReference type="InterPro" id="IPR020611">
    <property type="entry name" value="Cu2_ascorb_mOase_CS-1"/>
</dbReference>
<protein>
    <submittedName>
        <fullName evidence="31 33">Peptidyl-glycine alpha-amidating monooxygenase</fullName>
    </submittedName>
</protein>
<dbReference type="GO" id="GO:0016020">
    <property type="term" value="C:membrane"/>
    <property type="evidence" value="ECO:0007669"/>
    <property type="project" value="InterPro"/>
</dbReference>
<feature type="repeat" description="NHL" evidence="27">
    <location>
        <begin position="534"/>
        <end position="567"/>
    </location>
</feature>
<dbReference type="InterPro" id="IPR008977">
    <property type="entry name" value="PHM/PNGase_F_dom_sf"/>
</dbReference>
<dbReference type="AlphaFoldDB" id="A0A090LC73"/>
<proteinExistence type="inferred from homology"/>
<evidence type="ECO:0000256" key="27">
    <source>
        <dbReference type="PROSITE-ProRule" id="PRU00504"/>
    </source>
</evidence>
<evidence type="ECO:0000256" key="17">
    <source>
        <dbReference type="ARBA" id="ARBA00023136"/>
    </source>
</evidence>
<dbReference type="OMA" id="EHHAHQS"/>
<feature type="domain" description="Copper type II ascorbate-dependent monooxygenase C-terminal" evidence="30">
    <location>
        <begin position="179"/>
        <end position="296"/>
    </location>
</feature>
<dbReference type="CTD" id="36379766"/>
<evidence type="ECO:0000256" key="5">
    <source>
        <dbReference type="ARBA" id="ARBA00006026"/>
    </source>
</evidence>
<dbReference type="SUPFAM" id="SSF63825">
    <property type="entry name" value="YWTD domain"/>
    <property type="match status" value="1"/>
</dbReference>
<dbReference type="GO" id="GO:0006518">
    <property type="term" value="P:peptide metabolic process"/>
    <property type="evidence" value="ECO:0007669"/>
    <property type="project" value="InterPro"/>
</dbReference>
<keyword evidence="11" id="KW-0677">Repeat</keyword>
<evidence type="ECO:0000256" key="22">
    <source>
        <dbReference type="ARBA" id="ARBA00023329"/>
    </source>
</evidence>
<evidence type="ECO:0000256" key="28">
    <source>
        <dbReference type="SAM" id="Phobius"/>
    </source>
</evidence>
<feature type="binding site" evidence="25">
    <location>
        <position position="143"/>
    </location>
    <ligand>
        <name>Cu(2+)</name>
        <dbReference type="ChEBI" id="CHEBI:29036"/>
        <label>1</label>
        <note>catalytic</note>
    </ligand>
</feature>
<comment type="subcellular location">
    <subcellularLocation>
        <location evidence="3">Cytoplasmic vesicle</location>
    </subcellularLocation>
    <subcellularLocation>
        <location evidence="23">Endomembrane system</location>
        <topology evidence="23">Single-pass membrane protein</topology>
    </subcellularLocation>
    <subcellularLocation>
        <location evidence="4">Secreted</location>
    </subcellularLocation>
</comment>
<dbReference type="PRINTS" id="PR00790">
    <property type="entry name" value="PAMONOXGNASE"/>
</dbReference>
<dbReference type="Proteomes" id="UP000035682">
    <property type="component" value="Unplaced"/>
</dbReference>
<evidence type="ECO:0000256" key="11">
    <source>
        <dbReference type="ARBA" id="ARBA00022737"/>
    </source>
</evidence>
<evidence type="ECO:0000256" key="3">
    <source>
        <dbReference type="ARBA" id="ARBA00004541"/>
    </source>
</evidence>
<reference evidence="31 32" key="1">
    <citation type="submission" date="2014-09" db="EMBL/GenBank/DDBJ databases">
        <authorList>
            <person name="Martin A.A."/>
        </authorList>
    </citation>
    <scope>NUCLEOTIDE SEQUENCE</scope>
    <source>
        <strain evidence="32">ED321</strain>
        <strain evidence="31">ED321 Heterogonic</strain>
    </source>
</reference>
<evidence type="ECO:0000256" key="18">
    <source>
        <dbReference type="ARBA" id="ARBA00023157"/>
    </source>
</evidence>
<dbReference type="OrthoDB" id="10044505at2759"/>
<evidence type="ECO:0000256" key="2">
    <source>
        <dbReference type="ARBA" id="ARBA00001947"/>
    </source>
</evidence>
<evidence type="ECO:0000256" key="9">
    <source>
        <dbReference type="ARBA" id="ARBA00022723"/>
    </source>
</evidence>
<dbReference type="PROSITE" id="PS00084">
    <property type="entry name" value="CU2_MONOOXYGENASE_1"/>
    <property type="match status" value="1"/>
</dbReference>